<gene>
    <name evidence="1" type="ORF">L1987_55635</name>
</gene>
<dbReference type="Proteomes" id="UP001056120">
    <property type="component" value="Linkage Group LG18"/>
</dbReference>
<reference evidence="2" key="1">
    <citation type="journal article" date="2022" name="Mol. Ecol. Resour.">
        <title>The genomes of chicory, endive, great burdock and yacon provide insights into Asteraceae palaeo-polyploidization history and plant inulin production.</title>
        <authorList>
            <person name="Fan W."/>
            <person name="Wang S."/>
            <person name="Wang H."/>
            <person name="Wang A."/>
            <person name="Jiang F."/>
            <person name="Liu H."/>
            <person name="Zhao H."/>
            <person name="Xu D."/>
            <person name="Zhang Y."/>
        </authorList>
    </citation>
    <scope>NUCLEOTIDE SEQUENCE [LARGE SCALE GENOMIC DNA]</scope>
    <source>
        <strain evidence="2">cv. Yunnan</strain>
    </source>
</reference>
<evidence type="ECO:0000313" key="1">
    <source>
        <dbReference type="EMBL" id="KAI3755827.1"/>
    </source>
</evidence>
<keyword evidence="2" id="KW-1185">Reference proteome</keyword>
<name>A0ACB9EAI9_9ASTR</name>
<reference evidence="1 2" key="2">
    <citation type="journal article" date="2022" name="Mol. Ecol. Resour.">
        <title>The genomes of chicory, endive, great burdock and yacon provide insights into Asteraceae paleo-polyploidization history and plant inulin production.</title>
        <authorList>
            <person name="Fan W."/>
            <person name="Wang S."/>
            <person name="Wang H."/>
            <person name="Wang A."/>
            <person name="Jiang F."/>
            <person name="Liu H."/>
            <person name="Zhao H."/>
            <person name="Xu D."/>
            <person name="Zhang Y."/>
        </authorList>
    </citation>
    <scope>NUCLEOTIDE SEQUENCE [LARGE SCALE GENOMIC DNA]</scope>
    <source>
        <strain evidence="2">cv. Yunnan</strain>
        <tissue evidence="1">Leaves</tissue>
    </source>
</reference>
<dbReference type="EMBL" id="CM042035">
    <property type="protein sequence ID" value="KAI3755827.1"/>
    <property type="molecule type" value="Genomic_DNA"/>
</dbReference>
<comment type="caution">
    <text evidence="1">The sequence shown here is derived from an EMBL/GenBank/DDBJ whole genome shotgun (WGS) entry which is preliminary data.</text>
</comment>
<proteinExistence type="predicted"/>
<evidence type="ECO:0000313" key="2">
    <source>
        <dbReference type="Proteomes" id="UP001056120"/>
    </source>
</evidence>
<protein>
    <submittedName>
        <fullName evidence="1">Uncharacterized protein</fullName>
    </submittedName>
</protein>
<organism evidence="1 2">
    <name type="scientific">Smallanthus sonchifolius</name>
    <dbReference type="NCBI Taxonomy" id="185202"/>
    <lineage>
        <taxon>Eukaryota</taxon>
        <taxon>Viridiplantae</taxon>
        <taxon>Streptophyta</taxon>
        <taxon>Embryophyta</taxon>
        <taxon>Tracheophyta</taxon>
        <taxon>Spermatophyta</taxon>
        <taxon>Magnoliopsida</taxon>
        <taxon>eudicotyledons</taxon>
        <taxon>Gunneridae</taxon>
        <taxon>Pentapetalae</taxon>
        <taxon>asterids</taxon>
        <taxon>campanulids</taxon>
        <taxon>Asterales</taxon>
        <taxon>Asteraceae</taxon>
        <taxon>Asteroideae</taxon>
        <taxon>Heliantheae alliance</taxon>
        <taxon>Millerieae</taxon>
        <taxon>Smallanthus</taxon>
    </lineage>
</organism>
<sequence length="107" mass="12076">MTTSVVTEKKNKAVQRGHGVEELERFRHQQWLKKMTLPPLPNVHFLHARKAAFVDPITPMYSTDHVMGSTNAAFRVSVGYLFVGLSLLVGLALVYVYWFGSVCGRIQ</sequence>
<accession>A0ACB9EAI9</accession>